<dbReference type="AlphaFoldDB" id="A0A401FVK1"/>
<keyword evidence="2" id="KW-1185">Reference proteome</keyword>
<accession>A0A401FVK1</accession>
<sequence length="95" mass="10488">MATYVILSKLSAGAFSDPGEFKGMAATVSEKIRNECPGVTWKESFATMGRFDVVDIVESDDPKQVEKAAMFIRAYGRATTETLVATEWNEFLDVL</sequence>
<dbReference type="Proteomes" id="UP000288096">
    <property type="component" value="Unassembled WGS sequence"/>
</dbReference>
<comment type="caution">
    <text evidence="1">The sequence shown here is derived from an EMBL/GenBank/DDBJ whole genome shotgun (WGS) entry which is preliminary data.</text>
</comment>
<organism evidence="1 2">
    <name type="scientific">Desulfonema ishimotonii</name>
    <dbReference type="NCBI Taxonomy" id="45657"/>
    <lineage>
        <taxon>Bacteria</taxon>
        <taxon>Pseudomonadati</taxon>
        <taxon>Thermodesulfobacteriota</taxon>
        <taxon>Desulfobacteria</taxon>
        <taxon>Desulfobacterales</taxon>
        <taxon>Desulfococcaceae</taxon>
        <taxon>Desulfonema</taxon>
    </lineage>
</organism>
<dbReference type="RefSeq" id="WP_124328345.1">
    <property type="nucleotide sequence ID" value="NZ_BEXT01000001.1"/>
</dbReference>
<evidence type="ECO:0000313" key="2">
    <source>
        <dbReference type="Proteomes" id="UP000288096"/>
    </source>
</evidence>
<reference evidence="2" key="1">
    <citation type="submission" date="2017-11" db="EMBL/GenBank/DDBJ databases">
        <authorList>
            <person name="Watanabe M."/>
            <person name="Kojima H."/>
        </authorList>
    </citation>
    <scope>NUCLEOTIDE SEQUENCE [LARGE SCALE GENOMIC DNA]</scope>
    <source>
        <strain evidence="2">Tokyo 01</strain>
    </source>
</reference>
<dbReference type="InterPro" id="IPR014845">
    <property type="entry name" value="GYD/TTHA1554"/>
</dbReference>
<proteinExistence type="predicted"/>
<gene>
    <name evidence="1" type="ORF">DENIS_1967</name>
</gene>
<reference evidence="2" key="2">
    <citation type="submission" date="2019-01" db="EMBL/GenBank/DDBJ databases">
        <title>Genome sequence of Desulfonema ishimotonii strain Tokyo 01.</title>
        <authorList>
            <person name="Fukui M."/>
        </authorList>
    </citation>
    <scope>NUCLEOTIDE SEQUENCE [LARGE SCALE GENOMIC DNA]</scope>
    <source>
        <strain evidence="2">Tokyo 01</strain>
    </source>
</reference>
<protein>
    <submittedName>
        <fullName evidence="1">GYD domain-containing protein</fullName>
    </submittedName>
</protein>
<evidence type="ECO:0000313" key="1">
    <source>
        <dbReference type="EMBL" id="GBC61007.1"/>
    </source>
</evidence>
<dbReference type="EMBL" id="BEXT01000001">
    <property type="protein sequence ID" value="GBC61007.1"/>
    <property type="molecule type" value="Genomic_DNA"/>
</dbReference>
<dbReference type="Pfam" id="PF08734">
    <property type="entry name" value="GYD"/>
    <property type="match status" value="1"/>
</dbReference>
<name>A0A401FVK1_9BACT</name>
<dbReference type="OrthoDB" id="1550863at2"/>